<dbReference type="Proteomes" id="UP000822476">
    <property type="component" value="Unassembled WGS sequence"/>
</dbReference>
<accession>A0A8S9ZA22</accession>
<evidence type="ECO:0000313" key="2">
    <source>
        <dbReference type="EMBL" id="KAF7260708.1"/>
    </source>
</evidence>
<keyword evidence="1" id="KW-0732">Signal</keyword>
<name>A0A8S9ZA22_9TREM</name>
<comment type="caution">
    <text evidence="2">The sequence shown here is derived from an EMBL/GenBank/DDBJ whole genome shotgun (WGS) entry which is preliminary data.</text>
</comment>
<dbReference type="AlphaFoldDB" id="A0A8S9ZA22"/>
<reference evidence="2" key="1">
    <citation type="submission" date="2019-07" db="EMBL/GenBank/DDBJ databases">
        <title>Annotation for the trematode Paragonimus miyazaki's.</title>
        <authorList>
            <person name="Choi Y.-J."/>
        </authorList>
    </citation>
    <scope>NUCLEOTIDE SEQUENCE</scope>
    <source>
        <strain evidence="2">Japan</strain>
    </source>
</reference>
<evidence type="ECO:0000313" key="3">
    <source>
        <dbReference type="Proteomes" id="UP000822476"/>
    </source>
</evidence>
<keyword evidence="3" id="KW-1185">Reference proteome</keyword>
<organism evidence="2 3">
    <name type="scientific">Paragonimus skrjabini miyazakii</name>
    <dbReference type="NCBI Taxonomy" id="59628"/>
    <lineage>
        <taxon>Eukaryota</taxon>
        <taxon>Metazoa</taxon>
        <taxon>Spiralia</taxon>
        <taxon>Lophotrochozoa</taxon>
        <taxon>Platyhelminthes</taxon>
        <taxon>Trematoda</taxon>
        <taxon>Digenea</taxon>
        <taxon>Plagiorchiida</taxon>
        <taxon>Troglotremata</taxon>
        <taxon>Troglotrematidae</taxon>
        <taxon>Paragonimus</taxon>
    </lineage>
</organism>
<protein>
    <submittedName>
        <fullName evidence="2">Uncharacterized protein</fullName>
    </submittedName>
</protein>
<proteinExistence type="predicted"/>
<dbReference type="OrthoDB" id="10331858at2759"/>
<feature type="signal peptide" evidence="1">
    <location>
        <begin position="1"/>
        <end position="22"/>
    </location>
</feature>
<dbReference type="EMBL" id="JTDE01000639">
    <property type="protein sequence ID" value="KAF7260708.1"/>
    <property type="molecule type" value="Genomic_DNA"/>
</dbReference>
<gene>
    <name evidence="2" type="ORF">EG68_01638</name>
</gene>
<feature type="chain" id="PRO_5035757055" evidence="1">
    <location>
        <begin position="23"/>
        <end position="217"/>
    </location>
</feature>
<sequence length="217" mass="24863">MGCDRVVVLTWFLILAVSLTIAYRLNPPRHTPYKNKPKVYIPYPGPIYIYRRPRLIHSYHQTHTDPRLVTILLNGVVHPNSKSVIYDRSRSSFSNAVYQDLNNSLCFNSKAAVVDRADIYKSWYDCTVFNGTNSGHVATAIRFKRKQLEEYGLNYASPTFHAAVVVELERNHSKPSTRSGFYYEKITDIENKSQLTVVRASKLMFTLLGLALSRICL</sequence>
<evidence type="ECO:0000256" key="1">
    <source>
        <dbReference type="SAM" id="SignalP"/>
    </source>
</evidence>